<dbReference type="InterPro" id="IPR039751">
    <property type="entry name" value="HERPUD1/2"/>
</dbReference>
<feature type="transmembrane region" description="Helical" evidence="2">
    <location>
        <begin position="523"/>
        <end position="541"/>
    </location>
</feature>
<name>A0A9P6NS80_9BASI</name>
<dbReference type="GO" id="GO:0030968">
    <property type="term" value="P:endoplasmic reticulum unfolded protein response"/>
    <property type="evidence" value="ECO:0007669"/>
    <property type="project" value="TreeGrafter"/>
</dbReference>
<feature type="transmembrane region" description="Helical" evidence="2">
    <location>
        <begin position="547"/>
        <end position="568"/>
    </location>
</feature>
<dbReference type="InterPro" id="IPR029071">
    <property type="entry name" value="Ubiquitin-like_domsf"/>
</dbReference>
<dbReference type="Proteomes" id="UP000886653">
    <property type="component" value="Unassembled WGS sequence"/>
</dbReference>
<evidence type="ECO:0000313" key="4">
    <source>
        <dbReference type="Proteomes" id="UP000886653"/>
    </source>
</evidence>
<keyword evidence="2" id="KW-0812">Transmembrane</keyword>
<keyword evidence="4" id="KW-1185">Reference proteome</keyword>
<dbReference type="OrthoDB" id="21589at2759"/>
<feature type="compositionally biased region" description="Basic and acidic residues" evidence="1">
    <location>
        <begin position="610"/>
        <end position="633"/>
    </location>
</feature>
<feature type="compositionally biased region" description="Acidic residues" evidence="1">
    <location>
        <begin position="990"/>
        <end position="1011"/>
    </location>
</feature>
<dbReference type="AlphaFoldDB" id="A0A9P6NS80"/>
<dbReference type="PANTHER" id="PTHR12943">
    <property type="entry name" value="HOMOCYSTEINE-RESPONSIVE ENDOPLASMIC RETICULUM-RESIDENT UNIQUITIN-LIKE DOMAIN HERPUD PROTEIN FAMILY MEMBER"/>
    <property type="match status" value="1"/>
</dbReference>
<organism evidence="3 4">
    <name type="scientific">Cronartium quercuum f. sp. fusiforme G11</name>
    <dbReference type="NCBI Taxonomy" id="708437"/>
    <lineage>
        <taxon>Eukaryota</taxon>
        <taxon>Fungi</taxon>
        <taxon>Dikarya</taxon>
        <taxon>Basidiomycota</taxon>
        <taxon>Pucciniomycotina</taxon>
        <taxon>Pucciniomycetes</taxon>
        <taxon>Pucciniales</taxon>
        <taxon>Coleosporiaceae</taxon>
        <taxon>Cronartium</taxon>
    </lineage>
</organism>
<reference evidence="3" key="1">
    <citation type="submission" date="2013-11" db="EMBL/GenBank/DDBJ databases">
        <title>Genome sequence of the fusiform rust pathogen reveals effectors for host alternation and coevolution with pine.</title>
        <authorList>
            <consortium name="DOE Joint Genome Institute"/>
            <person name="Smith K."/>
            <person name="Pendleton A."/>
            <person name="Kubisiak T."/>
            <person name="Anderson C."/>
            <person name="Salamov A."/>
            <person name="Aerts A."/>
            <person name="Riley R."/>
            <person name="Clum A."/>
            <person name="Lindquist E."/>
            <person name="Ence D."/>
            <person name="Campbell M."/>
            <person name="Kronenberg Z."/>
            <person name="Feau N."/>
            <person name="Dhillon B."/>
            <person name="Hamelin R."/>
            <person name="Burleigh J."/>
            <person name="Smith J."/>
            <person name="Yandell M."/>
            <person name="Nelson C."/>
            <person name="Grigoriev I."/>
            <person name="Davis J."/>
        </authorList>
    </citation>
    <scope>NUCLEOTIDE SEQUENCE</scope>
    <source>
        <strain evidence="3">G11</strain>
    </source>
</reference>
<evidence type="ECO:0008006" key="5">
    <source>
        <dbReference type="Google" id="ProtNLM"/>
    </source>
</evidence>
<feature type="compositionally biased region" description="Low complexity" evidence="1">
    <location>
        <begin position="938"/>
        <end position="951"/>
    </location>
</feature>
<evidence type="ECO:0000256" key="2">
    <source>
        <dbReference type="SAM" id="Phobius"/>
    </source>
</evidence>
<evidence type="ECO:0000313" key="3">
    <source>
        <dbReference type="EMBL" id="KAG0151034.1"/>
    </source>
</evidence>
<feature type="compositionally biased region" description="Pro residues" evidence="1">
    <location>
        <begin position="657"/>
        <end position="669"/>
    </location>
</feature>
<feature type="region of interest" description="Disordered" evidence="1">
    <location>
        <begin position="896"/>
        <end position="1011"/>
    </location>
</feature>
<keyword evidence="2" id="KW-1133">Transmembrane helix</keyword>
<feature type="region of interest" description="Disordered" evidence="1">
    <location>
        <begin position="579"/>
        <end position="672"/>
    </location>
</feature>
<gene>
    <name evidence="3" type="ORF">CROQUDRAFT_37241</name>
</gene>
<dbReference type="EMBL" id="MU167215">
    <property type="protein sequence ID" value="KAG0151034.1"/>
    <property type="molecule type" value="Genomic_DNA"/>
</dbReference>
<dbReference type="Gene3D" id="3.10.20.90">
    <property type="entry name" value="Phosphatidylinositol 3-kinase Catalytic Subunit, Chain A, domain 1"/>
    <property type="match status" value="1"/>
</dbReference>
<feature type="compositionally biased region" description="Polar residues" evidence="1">
    <location>
        <begin position="914"/>
        <end position="924"/>
    </location>
</feature>
<accession>A0A9P6NS80</accession>
<comment type="caution">
    <text evidence="3">The sequence shown here is derived from an EMBL/GenBank/DDBJ whole genome shotgun (WGS) entry which is preliminary data.</text>
</comment>
<feature type="compositionally biased region" description="Low complexity" evidence="1">
    <location>
        <begin position="178"/>
        <end position="196"/>
    </location>
</feature>
<sequence>MSSSENPIRTESDPLAIPSLPILEINNGDQLTTSNSIVVSLLKPTAMESNGLQGKDELLRVHAFKTEVHQIKSHISTTWPGKPKIDGLRLIARGRVLNDAEVVNAAVSGSPGDTSPHPIHVVVRPNAWTEKITVAPMPARPTSAPPVAQAETGSHAGVSPTISDLLSTGPPGLPPPVHSLDPNFPAASSGPLPSQPPSLSNLTDGFLHMPIFTHFYNLTRPQRQAFVENLYKAQFNLVERLETLRLRLYNNQIDVLGLQRIPGHKNAGDDSMTQEEDERWKVVDDKLTKLLAELQYWGTYSEPYEPSEFQEYQAVYQNFQQSGPSEYERVEIGGLPFLLHIPRTFQMQAEQDAFLQNLATRMPPTAQVTTYKRLKKELNRTLHLEKRLQLLILQVKKLEVSFVQVDNLMASTRAVVSNLSLSSLGPPTTTRFQAVPQVPGAQPRQVPGAPAGHLGLVGMGAPNPNVGGAQAVPGMGVGLGPNGMMQMPAEWMVPPIPAPWPQPIAGRTRRYEFTINLDGLRRYGIPLGWLAFKLFLLLWIFGKHASFSKWTILIGLAVGWVLWEGFAIRQRHDAQLRRRERLHRQQAGGGLGGGPVDPVQAVLDRGRRRAERERSAQRLRDQLRAQRQLRDTPAETNDPNVPNLPPDAPANPIVPVERPPAPPAAPAPAMPVAEAPRPRPIVADAIAAGPQRPVRRNLRTIAEEIRARGGAFPPGTEVRPFRTTSAFSPKYWFNSIAVVGLASEYRELGLHPIGERAIGTSNNPDYPSWYKFVRNVKICAVLFIGTLLPEIEKKRKKALEKRARILKMVIADAARERETQAQDAAAAASSANTAATTAAVVPSASTVPEQSTSGPTPVVEVTTVKEESNLITPTVLSATGVDVGTQANRLGDSSIISRHAGSSKPPLDELPTVPFQTDSTSLNTPAPLPPSASIVQEASTSSATATTTPASEQPGTLEIPLRLGAGRTRLEDPESPLTPLNERPVVPGLDDTDDDDEIAGAGEEEAGMMLF</sequence>
<evidence type="ECO:0000256" key="1">
    <source>
        <dbReference type="SAM" id="MobiDB-lite"/>
    </source>
</evidence>
<dbReference type="SUPFAM" id="SSF54236">
    <property type="entry name" value="Ubiquitin-like"/>
    <property type="match status" value="1"/>
</dbReference>
<protein>
    <recommendedName>
        <fullName evidence="5">Ubiquitin-like domain-containing protein</fullName>
    </recommendedName>
</protein>
<feature type="region of interest" description="Disordered" evidence="1">
    <location>
        <begin position="138"/>
        <end position="196"/>
    </location>
</feature>
<proteinExistence type="predicted"/>
<dbReference type="PANTHER" id="PTHR12943:SF27">
    <property type="entry name" value="HOMOCYSTEINE-INDUCED ENDOPLASMIC RETICULUM PROTEIN, ISOFORM A"/>
    <property type="match status" value="1"/>
</dbReference>
<keyword evidence="2" id="KW-0472">Membrane</keyword>